<proteinExistence type="predicted"/>
<gene>
    <name evidence="1" type="ordered locus">ECL_03961</name>
</gene>
<reference evidence="1 2" key="1">
    <citation type="journal article" date="2010" name="J. Bacteriol.">
        <title>Complete genome sequence of Enterobacter cloacae subsp. cloacae type strain ATCC 13047.</title>
        <authorList>
            <person name="Ren Y."/>
            <person name="Ren Y."/>
            <person name="Zhou Z."/>
            <person name="Guo X."/>
            <person name="Li Y."/>
            <person name="Feng L."/>
            <person name="Wang L."/>
        </authorList>
    </citation>
    <scope>NUCLEOTIDE SEQUENCE [LARGE SCALE GENOMIC DNA]</scope>
    <source>
        <strain evidence="2">ATCC 13047 / DSM 30054 / NBRC 13535 / NCTC 10005 / WDCM 00083 / NCDC 279-56</strain>
    </source>
</reference>
<dbReference type="PATRIC" id="fig|716541.4.peg.4115"/>
<organism evidence="1 2">
    <name type="scientific">Enterobacter cloacae subsp. cloacae (strain ATCC 13047 / DSM 30054 / NBRC 13535 / NCTC 10005 / WDCM 00083 / NCDC 279-56)</name>
    <dbReference type="NCBI Taxonomy" id="716541"/>
    <lineage>
        <taxon>Bacteria</taxon>
        <taxon>Pseudomonadati</taxon>
        <taxon>Pseudomonadota</taxon>
        <taxon>Gammaproteobacteria</taxon>
        <taxon>Enterobacterales</taxon>
        <taxon>Enterobacteriaceae</taxon>
        <taxon>Enterobacter</taxon>
        <taxon>Enterobacter cloacae complex</taxon>
    </lineage>
</organism>
<dbReference type="Proteomes" id="UP000002363">
    <property type="component" value="Chromosome"/>
</dbReference>
<evidence type="ECO:0000313" key="2">
    <source>
        <dbReference type="Proteomes" id="UP000002363"/>
    </source>
</evidence>
<name>A0A0H3CQD3_ENTCC</name>
<dbReference type="EMBL" id="CP001918">
    <property type="protein sequence ID" value="ADF63495.1"/>
    <property type="molecule type" value="Genomic_DNA"/>
</dbReference>
<protein>
    <submittedName>
        <fullName evidence="1">Uncharacterized protein</fullName>
    </submittedName>
</protein>
<evidence type="ECO:0000313" key="1">
    <source>
        <dbReference type="EMBL" id="ADF63495.1"/>
    </source>
</evidence>
<sequence>MIYRSRAGWRTHQINAGLNILLDGLALKSYYNISIPRYVRR</sequence>
<dbReference type="HOGENOM" id="CLU_3269470_0_0_6"/>
<keyword evidence="2" id="KW-1185">Reference proteome</keyword>
<dbReference type="AlphaFoldDB" id="A0A0H3CQD3"/>
<dbReference type="KEGG" id="enc:ECL_03961"/>
<dbReference type="EnsemblBacteria" id="ADF63495">
    <property type="protein sequence ID" value="ADF63495"/>
    <property type="gene ID" value="ECL_03961"/>
</dbReference>
<accession>A0A0H3CQD3</accession>
<dbReference type="STRING" id="716541.ECL_03961"/>